<dbReference type="AlphaFoldDB" id="A0A0G1VSC7"/>
<evidence type="ECO:0008006" key="6">
    <source>
        <dbReference type="Google" id="ProtNLM"/>
    </source>
</evidence>
<proteinExistence type="inferred from homology"/>
<evidence type="ECO:0000256" key="1">
    <source>
        <dbReference type="ARBA" id="ARBA00022676"/>
    </source>
</evidence>
<gene>
    <name evidence="4" type="ORF">UY08_C0003G0019</name>
</gene>
<dbReference type="Pfam" id="PF04041">
    <property type="entry name" value="Glyco_hydro_130"/>
    <property type="match status" value="2"/>
</dbReference>
<dbReference type="PANTHER" id="PTHR34106:SF5">
    <property type="entry name" value="GLYCOSIDASE"/>
    <property type="match status" value="1"/>
</dbReference>
<accession>A0A0G1VSC7</accession>
<dbReference type="PANTHER" id="PTHR34106">
    <property type="entry name" value="GLYCOSIDASE"/>
    <property type="match status" value="1"/>
</dbReference>
<evidence type="ECO:0000313" key="4">
    <source>
        <dbReference type="EMBL" id="KKU81068.1"/>
    </source>
</evidence>
<dbReference type="CDD" id="cd18614">
    <property type="entry name" value="GH130"/>
    <property type="match status" value="1"/>
</dbReference>
<dbReference type="GO" id="GO:0016757">
    <property type="term" value="F:glycosyltransferase activity"/>
    <property type="evidence" value="ECO:0007669"/>
    <property type="project" value="UniProtKB-KW"/>
</dbReference>
<name>A0A0G1VSC7_9BACT</name>
<dbReference type="InterPro" id="IPR007184">
    <property type="entry name" value="Mannoside_phosphorylase"/>
</dbReference>
<dbReference type="CDD" id="cd18611">
    <property type="entry name" value="GH130"/>
    <property type="match status" value="1"/>
</dbReference>
<keyword evidence="2" id="KW-0808">Transferase</keyword>
<evidence type="ECO:0000313" key="5">
    <source>
        <dbReference type="Proteomes" id="UP000034212"/>
    </source>
</evidence>
<sequence>MSVIRSDHNPLISPDSKKLWVGLAAFNPSVSKKDGVYHMLFRAMSTRQKVNSREMNLSTIGYASSHDGITYGNQRLFVGPDYEWEEFGCEDPRVTFIEDEFIIFYTGLANFPPTPADIKIGVVTTKDFSVINRKRLVTPFNSKAMGLFPTRIADRLTAILTVHTDLPPSKIAIASFYSKEDIWNPEYWRGWYRNLEEHTVPLQRMKHDQVEVGAPPLELPEGWLLIYSYIQDYTVEEKRQFRIEAVMLDKNNPQVVIGRLEEPLIIPQTEYELKGQVNNVVFPSGALVDEGQLKIYYGAADTYCCLASLPLAEVKAKIRKHKQGIPKLRRLGAEILKPDGSHYWEAKAVFNPAAVFEQNKIHLIYRAMSPDNTSVFGYANSQDGYHIDERLDDPVYLPKIEAEMKRQPNANSGVEDPRLSRLGDHYYMTYTAYDGVNPPRIALTKIRVDDFLRHRWNWQTPVLISSPKMDNKNACLLPEKINGHYVMFHRLENSIHLDYLDSLDFDGSTFLTGQYEIPVRPESWDALKIGISTPPVKTEKGWILLYHGISRLHHEYRVGAMLLDLTDPTKVLARTPYALLEPEAEYEIHGQVANVVFPCGAVAVKGELFVYYGAADQVVAVASVNLNNLLAYLDELYHPTYFA</sequence>
<dbReference type="Gene3D" id="2.115.10.20">
    <property type="entry name" value="Glycosyl hydrolase domain, family 43"/>
    <property type="match status" value="2"/>
</dbReference>
<keyword evidence="1" id="KW-0328">Glycosyltransferase</keyword>
<dbReference type="Proteomes" id="UP000034212">
    <property type="component" value="Unassembled WGS sequence"/>
</dbReference>
<evidence type="ECO:0000256" key="2">
    <source>
        <dbReference type="ARBA" id="ARBA00022679"/>
    </source>
</evidence>
<dbReference type="SUPFAM" id="SSF75005">
    <property type="entry name" value="Arabinanase/levansucrase/invertase"/>
    <property type="match status" value="2"/>
</dbReference>
<comment type="similarity">
    <text evidence="3">Belongs to the glycosyl hydrolase 130 family.</text>
</comment>
<dbReference type="EMBL" id="LCOQ01000003">
    <property type="protein sequence ID" value="KKU81068.1"/>
    <property type="molecule type" value="Genomic_DNA"/>
</dbReference>
<dbReference type="PATRIC" id="fig|1618438.3.peg.87"/>
<evidence type="ECO:0000256" key="3">
    <source>
        <dbReference type="ARBA" id="ARBA00024356"/>
    </source>
</evidence>
<dbReference type="InterPro" id="IPR023296">
    <property type="entry name" value="Glyco_hydro_beta-prop_sf"/>
</dbReference>
<comment type="caution">
    <text evidence="4">The sequence shown here is derived from an EMBL/GenBank/DDBJ whole genome shotgun (WGS) entry which is preliminary data.</text>
</comment>
<reference evidence="4 5" key="1">
    <citation type="journal article" date="2015" name="Nature">
        <title>rRNA introns, odd ribosomes, and small enigmatic genomes across a large radiation of phyla.</title>
        <authorList>
            <person name="Brown C.T."/>
            <person name="Hug L.A."/>
            <person name="Thomas B.C."/>
            <person name="Sharon I."/>
            <person name="Castelle C.J."/>
            <person name="Singh A."/>
            <person name="Wilkins M.J."/>
            <person name="Williams K.H."/>
            <person name="Banfield J.F."/>
        </authorList>
    </citation>
    <scope>NUCLEOTIDE SEQUENCE [LARGE SCALE GENOMIC DNA]</scope>
</reference>
<organism evidence="4 5">
    <name type="scientific">Candidatus Gottesmanbacteria bacterium GW2011_GWA1_47_8</name>
    <dbReference type="NCBI Taxonomy" id="1618438"/>
    <lineage>
        <taxon>Bacteria</taxon>
        <taxon>Candidatus Gottesmaniibacteriota</taxon>
    </lineage>
</organism>
<protein>
    <recommendedName>
        <fullName evidence="6">Glycosidase-related protein</fullName>
    </recommendedName>
</protein>